<comment type="caution">
    <text evidence="2">The sequence shown here is derived from an EMBL/GenBank/DDBJ whole genome shotgun (WGS) entry which is preliminary data.</text>
</comment>
<organism evidence="2 3">
    <name type="scientific">Culex pipiens pipiens</name>
    <name type="common">Northern house mosquito</name>
    <dbReference type="NCBI Taxonomy" id="38569"/>
    <lineage>
        <taxon>Eukaryota</taxon>
        <taxon>Metazoa</taxon>
        <taxon>Ecdysozoa</taxon>
        <taxon>Arthropoda</taxon>
        <taxon>Hexapoda</taxon>
        <taxon>Insecta</taxon>
        <taxon>Pterygota</taxon>
        <taxon>Neoptera</taxon>
        <taxon>Endopterygota</taxon>
        <taxon>Diptera</taxon>
        <taxon>Nematocera</taxon>
        <taxon>Culicoidea</taxon>
        <taxon>Culicidae</taxon>
        <taxon>Culicinae</taxon>
        <taxon>Culicini</taxon>
        <taxon>Culex</taxon>
        <taxon>Culex</taxon>
    </lineage>
</organism>
<dbReference type="EMBL" id="JBEHCU010009134">
    <property type="protein sequence ID" value="KAL1380439.1"/>
    <property type="molecule type" value="Genomic_DNA"/>
</dbReference>
<dbReference type="AlphaFoldDB" id="A0ABD1CXT9"/>
<feature type="region of interest" description="Disordered" evidence="1">
    <location>
        <begin position="41"/>
        <end position="75"/>
    </location>
</feature>
<protein>
    <submittedName>
        <fullName evidence="2">Uncharacterized protein</fullName>
    </submittedName>
</protein>
<name>A0ABD1CXT9_CULPP</name>
<feature type="compositionally biased region" description="Low complexity" evidence="1">
    <location>
        <begin position="41"/>
        <end position="68"/>
    </location>
</feature>
<reference evidence="2 3" key="1">
    <citation type="submission" date="2024-05" db="EMBL/GenBank/DDBJ databases">
        <title>Culex pipiens pipiens assembly and annotation.</title>
        <authorList>
            <person name="Alout H."/>
            <person name="Durand T."/>
        </authorList>
    </citation>
    <scope>NUCLEOTIDE SEQUENCE [LARGE SCALE GENOMIC DNA]</scope>
    <source>
        <strain evidence="2">HA-2024</strain>
        <tissue evidence="2">Whole body</tissue>
    </source>
</reference>
<evidence type="ECO:0000313" key="2">
    <source>
        <dbReference type="EMBL" id="KAL1380439.1"/>
    </source>
</evidence>
<feature type="compositionally biased region" description="Polar residues" evidence="1">
    <location>
        <begin position="170"/>
        <end position="187"/>
    </location>
</feature>
<feature type="region of interest" description="Disordered" evidence="1">
    <location>
        <begin position="114"/>
        <end position="136"/>
    </location>
</feature>
<feature type="non-terminal residue" evidence="2">
    <location>
        <position position="1"/>
    </location>
</feature>
<evidence type="ECO:0000313" key="3">
    <source>
        <dbReference type="Proteomes" id="UP001562425"/>
    </source>
</evidence>
<feature type="region of interest" description="Disordered" evidence="1">
    <location>
        <begin position="170"/>
        <end position="202"/>
    </location>
</feature>
<sequence length="202" mass="21955">SGTILCKFSREIGAVCSGVKTHQNQPQRTSSLCIEECSSTLSKSSSSGTSRSRSKSSSTSVSTLSPPSDVGEPINLESAASPETHQAAIATLPEVHYERLNSIEQTAQVTEILNPRGSSSPATLAGEPPRTKSKLHPDNFFNSYLAELRSLSQQNARNLESELPRRNHLATSQSASSLVQPVKQQKQYGRRHHRSSYLQLLP</sequence>
<gene>
    <name evidence="2" type="ORF">pipiens_020262</name>
</gene>
<keyword evidence="3" id="KW-1185">Reference proteome</keyword>
<accession>A0ABD1CXT9</accession>
<evidence type="ECO:0000256" key="1">
    <source>
        <dbReference type="SAM" id="MobiDB-lite"/>
    </source>
</evidence>
<dbReference type="Proteomes" id="UP001562425">
    <property type="component" value="Unassembled WGS sequence"/>
</dbReference>
<feature type="non-terminal residue" evidence="2">
    <location>
        <position position="202"/>
    </location>
</feature>
<proteinExistence type="predicted"/>